<evidence type="ECO:0000313" key="2">
    <source>
        <dbReference type="Proteomes" id="UP000077069"/>
    </source>
</evidence>
<dbReference type="GeneID" id="28758693"/>
<protein>
    <submittedName>
        <fullName evidence="1">Uncharacterized protein</fullName>
    </submittedName>
</protein>
<name>A0A177CZ83_9PLEO</name>
<dbReference type="OrthoDB" id="74545at2759"/>
<reference evidence="1 2" key="1">
    <citation type="submission" date="2016-05" db="EMBL/GenBank/DDBJ databases">
        <title>Comparative analysis of secretome profiles of manganese(II)-oxidizing ascomycete fungi.</title>
        <authorList>
            <consortium name="DOE Joint Genome Institute"/>
            <person name="Zeiner C.A."/>
            <person name="Purvine S.O."/>
            <person name="Zink E.M."/>
            <person name="Wu S."/>
            <person name="Pasa-Tolic L."/>
            <person name="Chaput D.L."/>
            <person name="Haridas S."/>
            <person name="Grigoriev I.V."/>
            <person name="Santelli C.M."/>
            <person name="Hansel C.M."/>
        </authorList>
    </citation>
    <scope>NUCLEOTIDE SEQUENCE [LARGE SCALE GENOMIC DNA]</scope>
    <source>
        <strain evidence="1 2">AP3s5-JAC2a</strain>
    </source>
</reference>
<dbReference type="PANTHER" id="PTHR37015">
    <property type="entry name" value="REVERSE TRANSCRIPTASE DOMAIN-CONTAINING PROTEIN"/>
    <property type="match status" value="1"/>
</dbReference>
<organism evidence="1 2">
    <name type="scientific">Paraphaeosphaeria sporulosa</name>
    <dbReference type="NCBI Taxonomy" id="1460663"/>
    <lineage>
        <taxon>Eukaryota</taxon>
        <taxon>Fungi</taxon>
        <taxon>Dikarya</taxon>
        <taxon>Ascomycota</taxon>
        <taxon>Pezizomycotina</taxon>
        <taxon>Dothideomycetes</taxon>
        <taxon>Pleosporomycetidae</taxon>
        <taxon>Pleosporales</taxon>
        <taxon>Massarineae</taxon>
        <taxon>Didymosphaeriaceae</taxon>
        <taxon>Paraphaeosphaeria</taxon>
    </lineage>
</organism>
<dbReference type="Proteomes" id="UP000077069">
    <property type="component" value="Unassembled WGS sequence"/>
</dbReference>
<proteinExistence type="predicted"/>
<keyword evidence="2" id="KW-1185">Reference proteome</keyword>
<evidence type="ECO:0000313" key="1">
    <source>
        <dbReference type="EMBL" id="OAG12378.1"/>
    </source>
</evidence>
<dbReference type="STRING" id="1460663.A0A177CZ83"/>
<dbReference type="EMBL" id="KV441548">
    <property type="protein sequence ID" value="OAG12378.1"/>
    <property type="molecule type" value="Genomic_DNA"/>
</dbReference>
<dbReference type="AlphaFoldDB" id="A0A177CZ83"/>
<dbReference type="RefSeq" id="XP_018042743.1">
    <property type="nucleotide sequence ID" value="XM_018175207.1"/>
</dbReference>
<gene>
    <name evidence="1" type="ORF">CC84DRAFT_1108721</name>
</gene>
<dbReference type="InParanoid" id="A0A177CZ83"/>
<sequence length="936" mass="107344">MSSLSMPTISPALREAANLMAEELEHFKESFTEDIILNLNKAYDQHEARDVILTRLTILLKRVKAYESHGVVDDEFNMWTLQIEQAQDDKSITSEKLISIEKALHHKLERIPNRLAMSEYHITLMDNALDNLEARSKLELVYDNGSLDGEFEVVEEELDRVCTAFEEHAFAQKDTDVKAIEDYLTCLFDDAVGNEQLQMLRQQMTDYGEVLLLGEEKLDTALVEWCIKDLLNNGLLSAERQSRLHGYLDSETAIRELTATLNAKSIRHWNWCNDERGLPVSAQKNANGMFCITVEEKLIDMLFLHSLAMRWGMELKDALRRLTSIRVEHAPPALEEIQKREYYLEGCGPPQPSTCTARHPQMPPVCSMYPPLTPPPPPVPNRHRRHDRTPPRYNLRNIRAHLPPHPPYVPSACLDDERCMLYMRDLFLYRLPDPELSSAHRRRIDVEKQGALLQMLTLDIKAREAFDGSVYGLRANFRSFASSMSHKSVLAILGYMGVSQDWLNFFTRLLGAPLNLCTIFRDTQARIQTRTCGLQIARGFETFFGEAVLVCLDLAVHHRTTSDHATPYLLRQRDECYFVGKKQQCEEARREIETFAQVMDLDVGIEDLFAPASVNVSIHNDRVVAYARRVKMQLAACPTVFAWVRTWNRTIGTYTPHLFGPLTNVFGKAHLDAVKKAYNIMYEIIFDDGNLTRHVTNLLSPLPPGDSSFSQEAWIHLPVVYGGLGVKSPYAYVKSAGSNITMDADAHWKKYLEDETRYYEKAKELFYQLTDKQRERKLKDIFDGDKGRIETVFGIEWKRTTTSFPTLKELTANRERLHLVSPAPPMPFATHYGPYSYPYGSPPQSTVVPPNALSTYQLLASDAPPSDWSVSRRTRDEMDRIQEKLMLNHEALTGIQDKWALGLYGEECFERFGGLEIWDREWVPMELLDKLRRGKT</sequence>
<accession>A0A177CZ83</accession>
<dbReference type="PANTHER" id="PTHR37015:SF2">
    <property type="entry name" value="REVERSE TRANSCRIPTASE DOMAIN-CONTAINING PROTEIN"/>
    <property type="match status" value="1"/>
</dbReference>